<dbReference type="Proteomes" id="UP000503447">
    <property type="component" value="Chromosome"/>
</dbReference>
<protein>
    <submittedName>
        <fullName evidence="2">Uncharacterized protein</fullName>
    </submittedName>
</protein>
<organism evidence="2 3">
    <name type="scientific">Frigoriglobus tundricola</name>
    <dbReference type="NCBI Taxonomy" id="2774151"/>
    <lineage>
        <taxon>Bacteria</taxon>
        <taxon>Pseudomonadati</taxon>
        <taxon>Planctomycetota</taxon>
        <taxon>Planctomycetia</taxon>
        <taxon>Gemmatales</taxon>
        <taxon>Gemmataceae</taxon>
        <taxon>Frigoriglobus</taxon>
    </lineage>
</organism>
<name>A0A6M5YXU1_9BACT</name>
<sequence length="40" mass="4106">MRRDGAGRAHPLGRARPAPFVRGVGARAGPVGGLGARRVE</sequence>
<gene>
    <name evidence="2" type="ORF">FTUN_6424</name>
</gene>
<evidence type="ECO:0000313" key="2">
    <source>
        <dbReference type="EMBL" id="QJW98829.1"/>
    </source>
</evidence>
<evidence type="ECO:0000313" key="3">
    <source>
        <dbReference type="Proteomes" id="UP000503447"/>
    </source>
</evidence>
<reference evidence="3" key="1">
    <citation type="submission" date="2020-05" db="EMBL/GenBank/DDBJ databases">
        <title>Frigoriglobus tundricola gen. nov., sp. nov., a psychrotolerant cellulolytic planctomycete of the family Gemmataceae with two divergent copies of 16S rRNA gene.</title>
        <authorList>
            <person name="Kulichevskaya I.S."/>
            <person name="Ivanova A.A."/>
            <person name="Naumoff D.G."/>
            <person name="Beletsky A.V."/>
            <person name="Rijpstra W.I.C."/>
            <person name="Sinninghe Damste J.S."/>
            <person name="Mardanov A.V."/>
            <person name="Ravin N.V."/>
            <person name="Dedysh S.N."/>
        </authorList>
    </citation>
    <scope>NUCLEOTIDE SEQUENCE [LARGE SCALE GENOMIC DNA]</scope>
    <source>
        <strain evidence="3">PL17</strain>
    </source>
</reference>
<keyword evidence="3" id="KW-1185">Reference proteome</keyword>
<accession>A0A6M5YXU1</accession>
<evidence type="ECO:0000256" key="1">
    <source>
        <dbReference type="SAM" id="MobiDB-lite"/>
    </source>
</evidence>
<dbReference type="EMBL" id="CP053452">
    <property type="protein sequence ID" value="QJW98829.1"/>
    <property type="molecule type" value="Genomic_DNA"/>
</dbReference>
<feature type="compositionally biased region" description="Gly residues" evidence="1">
    <location>
        <begin position="30"/>
        <end position="40"/>
    </location>
</feature>
<dbReference type="KEGG" id="ftj:FTUN_6424"/>
<proteinExistence type="predicted"/>
<feature type="region of interest" description="Disordered" evidence="1">
    <location>
        <begin position="1"/>
        <end position="40"/>
    </location>
</feature>
<dbReference type="AlphaFoldDB" id="A0A6M5YXU1"/>